<dbReference type="Proteomes" id="UP001174691">
    <property type="component" value="Unassembled WGS sequence"/>
</dbReference>
<name>A0AA38RTE4_9PEZI</name>
<protein>
    <submittedName>
        <fullName evidence="3">Acyl-CoA N-acyltransferase</fullName>
    </submittedName>
</protein>
<dbReference type="Gene3D" id="3.40.630.30">
    <property type="match status" value="1"/>
</dbReference>
<proteinExistence type="predicted"/>
<dbReference type="GO" id="GO:0016747">
    <property type="term" value="F:acyltransferase activity, transferring groups other than amino-acyl groups"/>
    <property type="evidence" value="ECO:0007669"/>
    <property type="project" value="InterPro"/>
</dbReference>
<evidence type="ECO:0000313" key="3">
    <source>
        <dbReference type="EMBL" id="KAJ9156949.1"/>
    </source>
</evidence>
<comment type="caution">
    <text evidence="3">The sequence shown here is derived from an EMBL/GenBank/DDBJ whole genome shotgun (WGS) entry which is preliminary data.</text>
</comment>
<dbReference type="PROSITE" id="PS51186">
    <property type="entry name" value="GNAT"/>
    <property type="match status" value="1"/>
</dbReference>
<dbReference type="PANTHER" id="PTHR43328:SF1">
    <property type="entry name" value="N-ACETYLTRANSFERASE DOMAIN-CONTAINING PROTEIN"/>
    <property type="match status" value="1"/>
</dbReference>
<dbReference type="EMBL" id="JANBVN010000047">
    <property type="protein sequence ID" value="KAJ9156949.1"/>
    <property type="molecule type" value="Genomic_DNA"/>
</dbReference>
<dbReference type="InterPro" id="IPR016181">
    <property type="entry name" value="Acyl_CoA_acyltransferase"/>
</dbReference>
<dbReference type="InterPro" id="IPR000182">
    <property type="entry name" value="GNAT_dom"/>
</dbReference>
<keyword evidence="4" id="KW-1185">Reference proteome</keyword>
<dbReference type="PANTHER" id="PTHR43328">
    <property type="entry name" value="ACETYLTRANSFERASE-RELATED"/>
    <property type="match status" value="1"/>
</dbReference>
<reference evidence="3" key="1">
    <citation type="submission" date="2022-07" db="EMBL/GenBank/DDBJ databases">
        <title>Fungi with potential for degradation of polypropylene.</title>
        <authorList>
            <person name="Gostincar C."/>
        </authorList>
    </citation>
    <scope>NUCLEOTIDE SEQUENCE</scope>
    <source>
        <strain evidence="3">EXF-13287</strain>
    </source>
</reference>
<feature type="region of interest" description="Disordered" evidence="1">
    <location>
        <begin position="1"/>
        <end position="35"/>
    </location>
</feature>
<sequence>MAAPEEDQHKDTATMAPSSQPEPQPQPQPTTPLPPVPAPILTLANCLIRAYHPSDAEKMAMAANSLDIAKNMRNTYPYPYTLENAHYWINFANSASPVLNFGIYSPDQDNFLGGIGLRAGADIECRTYEVGYWIAPAAWGRGLATEALKGFCRWAFETFGGVLRLEASVFATNEASSRVLGKAGFMHEGTRRRAVWKSGEVLDIKIFGLLREECLGEAK</sequence>
<feature type="domain" description="N-acetyltransferase" evidence="2">
    <location>
        <begin position="56"/>
        <end position="208"/>
    </location>
</feature>
<evidence type="ECO:0000313" key="4">
    <source>
        <dbReference type="Proteomes" id="UP001174691"/>
    </source>
</evidence>
<organism evidence="3 4">
    <name type="scientific">Coniochaeta hoffmannii</name>
    <dbReference type="NCBI Taxonomy" id="91930"/>
    <lineage>
        <taxon>Eukaryota</taxon>
        <taxon>Fungi</taxon>
        <taxon>Dikarya</taxon>
        <taxon>Ascomycota</taxon>
        <taxon>Pezizomycotina</taxon>
        <taxon>Sordariomycetes</taxon>
        <taxon>Sordariomycetidae</taxon>
        <taxon>Coniochaetales</taxon>
        <taxon>Coniochaetaceae</taxon>
        <taxon>Coniochaeta</taxon>
    </lineage>
</organism>
<dbReference type="Pfam" id="PF13302">
    <property type="entry name" value="Acetyltransf_3"/>
    <property type="match status" value="1"/>
</dbReference>
<feature type="compositionally biased region" description="Basic and acidic residues" evidence="1">
    <location>
        <begin position="1"/>
        <end position="12"/>
    </location>
</feature>
<evidence type="ECO:0000259" key="2">
    <source>
        <dbReference type="PROSITE" id="PS51186"/>
    </source>
</evidence>
<gene>
    <name evidence="3" type="ORF">NKR19_g3968</name>
</gene>
<dbReference type="AlphaFoldDB" id="A0AA38RTE4"/>
<accession>A0AA38RTE4</accession>
<feature type="compositionally biased region" description="Pro residues" evidence="1">
    <location>
        <begin position="20"/>
        <end position="35"/>
    </location>
</feature>
<evidence type="ECO:0000256" key="1">
    <source>
        <dbReference type="SAM" id="MobiDB-lite"/>
    </source>
</evidence>
<dbReference type="SUPFAM" id="SSF55729">
    <property type="entry name" value="Acyl-CoA N-acyltransferases (Nat)"/>
    <property type="match status" value="1"/>
</dbReference>